<dbReference type="NCBIfam" id="NF033114">
    <property type="entry name" value="phos_trans_CPT"/>
    <property type="match status" value="1"/>
</dbReference>
<accession>A0ABT3S187</accession>
<dbReference type="InterPro" id="IPR027417">
    <property type="entry name" value="P-loop_NTPase"/>
</dbReference>
<protein>
    <submittedName>
        <fullName evidence="5">Chloramphenicol phosphotransferase CPT</fullName>
    </submittedName>
</protein>
<keyword evidence="2" id="KW-0547">Nucleotide-binding</keyword>
<dbReference type="Proteomes" id="UP001207276">
    <property type="component" value="Unassembled WGS sequence"/>
</dbReference>
<dbReference type="RefSeq" id="WP_214518859.1">
    <property type="nucleotide sequence ID" value="NZ_CP104934.1"/>
</dbReference>
<dbReference type="Pfam" id="PF07931">
    <property type="entry name" value="CPT"/>
    <property type="match status" value="1"/>
</dbReference>
<dbReference type="PIRSF" id="PIRSF007531">
    <property type="entry name" value="CPT"/>
    <property type="match status" value="1"/>
</dbReference>
<keyword evidence="4" id="KW-0067">ATP-binding</keyword>
<reference evidence="5 6" key="1">
    <citation type="submission" date="2022-11" db="EMBL/GenBank/DDBJ databases">
        <title>Taxonomy of Curtobacterium flaccumfaciens.</title>
        <authorList>
            <person name="Osdaghi E."/>
            <person name="Taghavi S.M."/>
            <person name="Hamidizade M."/>
            <person name="Abachi H."/>
            <person name="Fazliarab A."/>
            <person name="Baeyen S."/>
            <person name="Portier P."/>
            <person name="Van Vaerenbergh J."/>
            <person name="Jacques M.-A."/>
        </authorList>
    </citation>
    <scope>NUCLEOTIDE SEQUENCE [LARGE SCALE GENOMIC DNA]</scope>
    <source>
        <strain evidence="5 6">LMG 3715</strain>
    </source>
</reference>
<evidence type="ECO:0000313" key="5">
    <source>
        <dbReference type="EMBL" id="MCX2848576.1"/>
    </source>
</evidence>
<keyword evidence="1" id="KW-0808">Transferase</keyword>
<dbReference type="Gene3D" id="3.40.50.300">
    <property type="entry name" value="P-loop containing nucleotide triphosphate hydrolases"/>
    <property type="match status" value="1"/>
</dbReference>
<keyword evidence="6" id="KW-1185">Reference proteome</keyword>
<evidence type="ECO:0000256" key="3">
    <source>
        <dbReference type="ARBA" id="ARBA00022777"/>
    </source>
</evidence>
<dbReference type="InterPro" id="IPR012853">
    <property type="entry name" value="CPT"/>
</dbReference>
<gene>
    <name evidence="5" type="primary">cpt</name>
    <name evidence="5" type="ORF">ORG12_07825</name>
</gene>
<dbReference type="SUPFAM" id="SSF52540">
    <property type="entry name" value="P-loop containing nucleoside triphosphate hydrolases"/>
    <property type="match status" value="1"/>
</dbReference>
<evidence type="ECO:0000256" key="1">
    <source>
        <dbReference type="ARBA" id="ARBA00022679"/>
    </source>
</evidence>
<evidence type="ECO:0000256" key="2">
    <source>
        <dbReference type="ARBA" id="ARBA00022741"/>
    </source>
</evidence>
<sequence length="181" mass="18890">MSGKVLVLNGGSSSGKSGLARSLQHLLPEAWLTFGVDTLVDALPARLSTGEGVNIGADGSVSLGDDFRILESAWNAGIAAMVRSGANVVIDEVFLSGAESQARLAAALADLDVTWVGVRCEPEVAVGREIARGDRVLGMAEKQALSVHDGVRYDVEVDTGRSESIECAAQIVDFLHRAEAS</sequence>
<name>A0ABT3S187_9MICO</name>
<dbReference type="PROSITE" id="PS01075">
    <property type="entry name" value="ACETATE_KINASE_1"/>
    <property type="match status" value="1"/>
</dbReference>
<evidence type="ECO:0000256" key="4">
    <source>
        <dbReference type="ARBA" id="ARBA00022840"/>
    </source>
</evidence>
<proteinExistence type="predicted"/>
<keyword evidence="3" id="KW-0418">Kinase</keyword>
<evidence type="ECO:0000313" key="6">
    <source>
        <dbReference type="Proteomes" id="UP001207276"/>
    </source>
</evidence>
<organism evidence="5 6">
    <name type="scientific">Curtobacterium poinsettiae</name>
    <dbReference type="NCBI Taxonomy" id="159612"/>
    <lineage>
        <taxon>Bacteria</taxon>
        <taxon>Bacillati</taxon>
        <taxon>Actinomycetota</taxon>
        <taxon>Actinomycetes</taxon>
        <taxon>Micrococcales</taxon>
        <taxon>Microbacteriaceae</taxon>
        <taxon>Curtobacterium</taxon>
    </lineage>
</organism>
<dbReference type="InterPro" id="IPR023865">
    <property type="entry name" value="Aliphatic_acid_kinase_CS"/>
</dbReference>
<comment type="caution">
    <text evidence="5">The sequence shown here is derived from an EMBL/GenBank/DDBJ whole genome shotgun (WGS) entry which is preliminary data.</text>
</comment>
<dbReference type="EMBL" id="JAPJDE010000002">
    <property type="protein sequence ID" value="MCX2848576.1"/>
    <property type="molecule type" value="Genomic_DNA"/>
</dbReference>